<keyword evidence="11" id="KW-0969">Cilium</keyword>
<keyword evidence="11" id="KW-0282">Flagellum</keyword>
<comment type="similarity">
    <text evidence="3">Belongs to the flagella basal body rod proteins family.</text>
</comment>
<evidence type="ECO:0000256" key="3">
    <source>
        <dbReference type="ARBA" id="ARBA00009677"/>
    </source>
</evidence>
<sequence>MSASELLNIGTRAIFASYRQVQTTANNISNANTPGYSRQDVRLETAGSQETSGGYVGRGVNVATVKRASDAFLSSQVNQMASVNGTDAARSTLLSQLEELFGRTGTGVGAAAGQIFDSFADVAAAPSDLSAREVVLGRLEDFASLARANAQALADLQAQTQDDLRTAVAEVNGRVRNVAELNVKVTAALQSGHDPNELLDQRDQLVREIAAQIEVHSYEADNGQIALFLSNGENLVLGATSNELLAQPDAADPSRLQLGIEIDAGLLRMSSRTVGEGRLAGLMQFQNQDLMTARAHLGQVVASVTGMLNQQQALGLDLQGDAGSPLFVVRGPQVIPGADNLRTAEGNEVSALGATIEDPTALRASEYQVEALAAGGYQVTRLEDGHVFAGAVQEGDVIDGFSLAVPVGGSAPQAGETYRVQPSALAADDLQVALRSPYGLAAAGPMTAAAALDNTGTVGVSALEIESAPAAGSHQALTVRFTDDAGAYEVLDADGAVQDSGQYQAGQAIRFDGMKLTLSGLPKTGDLLELTPTVHVSLSNGNALTMQQFAQRTIAGGQTPTDAFAHLLADVGVRSQSAQTAAGHSATALGTLNSRLASATGVNLDEEAAQLIQFQQNYQAAAKVLQTAQTLLDTVIQLAGS</sequence>
<evidence type="ECO:0000313" key="11">
    <source>
        <dbReference type="EMBL" id="MEK8025204.1"/>
    </source>
</evidence>
<feature type="domain" description="Flagellar hook-associated protein FlgK helical" evidence="10">
    <location>
        <begin position="94"/>
        <end position="327"/>
    </location>
</feature>
<dbReference type="PROSITE" id="PS00588">
    <property type="entry name" value="FLAGELLA_BB_ROD"/>
    <property type="match status" value="1"/>
</dbReference>
<name>A0ABU9B642_9BURK</name>
<dbReference type="Pfam" id="PF00460">
    <property type="entry name" value="Flg_bb_rod"/>
    <property type="match status" value="1"/>
</dbReference>
<dbReference type="InterPro" id="IPR010930">
    <property type="entry name" value="Flg_bb/hook_C_dom"/>
</dbReference>
<dbReference type="NCBIfam" id="TIGR02492">
    <property type="entry name" value="flgK_ends"/>
    <property type="match status" value="1"/>
</dbReference>
<evidence type="ECO:0000259" key="8">
    <source>
        <dbReference type="Pfam" id="PF06429"/>
    </source>
</evidence>
<dbReference type="PRINTS" id="PR01005">
    <property type="entry name" value="FLGHOOKAP1"/>
</dbReference>
<dbReference type="InterPro" id="IPR001444">
    <property type="entry name" value="Flag_bb_rod_N"/>
</dbReference>
<protein>
    <recommendedName>
        <fullName evidence="4">Flagellar hook-associated protein 1</fullName>
    </recommendedName>
</protein>
<dbReference type="Pfam" id="PF06429">
    <property type="entry name" value="Flg_bbr_C"/>
    <property type="match status" value="1"/>
</dbReference>
<dbReference type="SUPFAM" id="SSF64518">
    <property type="entry name" value="Phase 1 flagellin"/>
    <property type="match status" value="1"/>
</dbReference>
<dbReference type="InterPro" id="IPR053927">
    <property type="entry name" value="FlgK_helical"/>
</dbReference>
<dbReference type="InterPro" id="IPR002371">
    <property type="entry name" value="FlgK"/>
</dbReference>
<dbReference type="InterPro" id="IPR019776">
    <property type="entry name" value="Flagellar_basal_body_rod_CS"/>
</dbReference>
<organism evidence="11 12">
    <name type="scientific">Pseudaquabacterium rugosum</name>
    <dbReference type="NCBI Taxonomy" id="2984194"/>
    <lineage>
        <taxon>Bacteria</taxon>
        <taxon>Pseudomonadati</taxon>
        <taxon>Pseudomonadota</taxon>
        <taxon>Betaproteobacteria</taxon>
        <taxon>Burkholderiales</taxon>
        <taxon>Sphaerotilaceae</taxon>
        <taxon>Pseudaquabacterium</taxon>
    </lineage>
</organism>
<dbReference type="PANTHER" id="PTHR30033:SF1">
    <property type="entry name" value="FLAGELLAR HOOK-ASSOCIATED PROTEIN 1"/>
    <property type="match status" value="1"/>
</dbReference>
<keyword evidence="12" id="KW-1185">Reference proteome</keyword>
<keyword evidence="6" id="KW-0975">Bacterial flagellum</keyword>
<gene>
    <name evidence="11" type="primary">flgK</name>
    <name evidence="11" type="ORF">AACH11_04415</name>
</gene>
<dbReference type="Pfam" id="PF21158">
    <property type="entry name" value="flgK_1st_1"/>
    <property type="match status" value="1"/>
</dbReference>
<evidence type="ECO:0000256" key="1">
    <source>
        <dbReference type="ARBA" id="ARBA00004365"/>
    </source>
</evidence>
<dbReference type="RefSeq" id="WP_341372982.1">
    <property type="nucleotide sequence ID" value="NZ_JBBUTF010000003.1"/>
</dbReference>
<comment type="caution">
    <text evidence="11">The sequence shown here is derived from an EMBL/GenBank/DDBJ whole genome shotgun (WGS) entry which is preliminary data.</text>
</comment>
<comment type="subcellular location">
    <subcellularLocation>
        <location evidence="1">Bacterial flagellum</location>
    </subcellularLocation>
    <subcellularLocation>
        <location evidence="2">Secreted</location>
    </subcellularLocation>
</comment>
<dbReference type="Pfam" id="PF22638">
    <property type="entry name" value="FlgK_D1"/>
    <property type="match status" value="1"/>
</dbReference>
<accession>A0ABU9B642</accession>
<evidence type="ECO:0000259" key="10">
    <source>
        <dbReference type="Pfam" id="PF22638"/>
    </source>
</evidence>
<evidence type="ECO:0000259" key="9">
    <source>
        <dbReference type="Pfam" id="PF21158"/>
    </source>
</evidence>
<feature type="domain" description="Flagellar basal-body/hook protein C-terminal" evidence="8">
    <location>
        <begin position="599"/>
        <end position="638"/>
    </location>
</feature>
<reference evidence="11 12" key="1">
    <citation type="submission" date="2024-04" db="EMBL/GenBank/DDBJ databases">
        <title>Novel species of the genus Ideonella isolated from streams.</title>
        <authorList>
            <person name="Lu H."/>
        </authorList>
    </citation>
    <scope>NUCLEOTIDE SEQUENCE [LARGE SCALE GENOMIC DNA]</scope>
    <source>
        <strain evidence="11 12">BYS139W</strain>
    </source>
</reference>
<keyword evidence="5" id="KW-0964">Secreted</keyword>
<feature type="domain" description="Flagellar hook-associated protein 1 D2-like" evidence="9">
    <location>
        <begin position="347"/>
        <end position="422"/>
    </location>
</feature>
<dbReference type="InterPro" id="IPR049119">
    <property type="entry name" value="FlgK_D2-like"/>
</dbReference>
<dbReference type="EMBL" id="JBBUTF010000003">
    <property type="protein sequence ID" value="MEK8025204.1"/>
    <property type="molecule type" value="Genomic_DNA"/>
</dbReference>
<evidence type="ECO:0000256" key="5">
    <source>
        <dbReference type="ARBA" id="ARBA00022525"/>
    </source>
</evidence>
<evidence type="ECO:0000256" key="2">
    <source>
        <dbReference type="ARBA" id="ARBA00004613"/>
    </source>
</evidence>
<dbReference type="PANTHER" id="PTHR30033">
    <property type="entry name" value="FLAGELLAR HOOK-ASSOCIATED PROTEIN 1"/>
    <property type="match status" value="1"/>
</dbReference>
<evidence type="ECO:0000256" key="4">
    <source>
        <dbReference type="ARBA" id="ARBA00016244"/>
    </source>
</evidence>
<keyword evidence="11" id="KW-0966">Cell projection</keyword>
<evidence type="ECO:0000313" key="12">
    <source>
        <dbReference type="Proteomes" id="UP001368500"/>
    </source>
</evidence>
<feature type="domain" description="Flagellar basal body rod protein N-terminal" evidence="7">
    <location>
        <begin position="7"/>
        <end position="36"/>
    </location>
</feature>
<evidence type="ECO:0000256" key="6">
    <source>
        <dbReference type="ARBA" id="ARBA00023143"/>
    </source>
</evidence>
<dbReference type="Proteomes" id="UP001368500">
    <property type="component" value="Unassembled WGS sequence"/>
</dbReference>
<proteinExistence type="inferred from homology"/>
<evidence type="ECO:0000259" key="7">
    <source>
        <dbReference type="Pfam" id="PF00460"/>
    </source>
</evidence>